<feature type="signal peptide" evidence="1">
    <location>
        <begin position="1"/>
        <end position="28"/>
    </location>
</feature>
<reference evidence="2 3" key="1">
    <citation type="submission" date="2021-03" db="EMBL/GenBank/DDBJ databases">
        <title>Assistant Professor.</title>
        <authorList>
            <person name="Huq M.A."/>
        </authorList>
    </citation>
    <scope>NUCLEOTIDE SEQUENCE [LARGE SCALE GENOMIC DNA]</scope>
    <source>
        <strain evidence="2 3">MAH-29</strain>
    </source>
</reference>
<dbReference type="RefSeq" id="WP_209143781.1">
    <property type="nucleotide sequence ID" value="NZ_JAGHKO010000017.1"/>
</dbReference>
<comment type="caution">
    <text evidence="2">The sequence shown here is derived from an EMBL/GenBank/DDBJ whole genome shotgun (WGS) entry which is preliminary data.</text>
</comment>
<dbReference type="PROSITE" id="PS51318">
    <property type="entry name" value="TAT"/>
    <property type="match status" value="1"/>
</dbReference>
<evidence type="ECO:0000313" key="3">
    <source>
        <dbReference type="Proteomes" id="UP000677244"/>
    </source>
</evidence>
<gene>
    <name evidence="2" type="ORF">J7I42_31325</name>
</gene>
<dbReference type="EMBL" id="JAGHKO010000017">
    <property type="protein sequence ID" value="MBO9204823.1"/>
    <property type="molecule type" value="Genomic_DNA"/>
</dbReference>
<dbReference type="Gene3D" id="3.20.20.150">
    <property type="entry name" value="Divalent-metal-dependent TIM barrel enzymes"/>
    <property type="match status" value="1"/>
</dbReference>
<evidence type="ECO:0008006" key="4">
    <source>
        <dbReference type="Google" id="ProtNLM"/>
    </source>
</evidence>
<organism evidence="2 3">
    <name type="scientific">Niastella soli</name>
    <dbReference type="NCBI Taxonomy" id="2821487"/>
    <lineage>
        <taxon>Bacteria</taxon>
        <taxon>Pseudomonadati</taxon>
        <taxon>Bacteroidota</taxon>
        <taxon>Chitinophagia</taxon>
        <taxon>Chitinophagales</taxon>
        <taxon>Chitinophagaceae</taxon>
        <taxon>Niastella</taxon>
    </lineage>
</organism>
<proteinExistence type="predicted"/>
<sequence length="104" mass="11414">MSSRRNFIQLTSLGLATAAMQVPLAGMAASAAQKKPQLSLGIAGYTFTKIEMASAITMMKRLDISNLSLKDVYLPLSSRDEKIHSVVSQFQQSGINIHKREFKV</sequence>
<accession>A0ABS3Z455</accession>
<keyword evidence="1" id="KW-0732">Signal</keyword>
<evidence type="ECO:0000313" key="2">
    <source>
        <dbReference type="EMBL" id="MBO9204823.1"/>
    </source>
</evidence>
<evidence type="ECO:0000256" key="1">
    <source>
        <dbReference type="SAM" id="SignalP"/>
    </source>
</evidence>
<feature type="chain" id="PRO_5045128529" description="Sugar phosphate isomerase/epimerase" evidence="1">
    <location>
        <begin position="29"/>
        <end position="104"/>
    </location>
</feature>
<dbReference type="InterPro" id="IPR006311">
    <property type="entry name" value="TAT_signal"/>
</dbReference>
<keyword evidence="3" id="KW-1185">Reference proteome</keyword>
<name>A0ABS3Z455_9BACT</name>
<dbReference type="Proteomes" id="UP000677244">
    <property type="component" value="Unassembled WGS sequence"/>
</dbReference>
<protein>
    <recommendedName>
        <fullName evidence="4">Sugar phosphate isomerase/epimerase</fullName>
    </recommendedName>
</protein>